<dbReference type="Pfam" id="PF02585">
    <property type="entry name" value="PIG-L"/>
    <property type="match status" value="1"/>
</dbReference>
<dbReference type="RefSeq" id="WP_307412134.1">
    <property type="nucleotide sequence ID" value="NZ_JAUSUR010000011.1"/>
</dbReference>
<gene>
    <name evidence="1" type="ORF">J2S15_004031</name>
</gene>
<evidence type="ECO:0000313" key="2">
    <source>
        <dbReference type="Proteomes" id="UP001230220"/>
    </source>
</evidence>
<accession>A0ABU0E8T6</accession>
<evidence type="ECO:0000313" key="1">
    <source>
        <dbReference type="EMBL" id="MDQ0363266.1"/>
    </source>
</evidence>
<name>A0ABU0E8T6_9FIRM</name>
<dbReference type="Proteomes" id="UP001230220">
    <property type="component" value="Unassembled WGS sequence"/>
</dbReference>
<keyword evidence="2" id="KW-1185">Reference proteome</keyword>
<proteinExistence type="predicted"/>
<dbReference type="SUPFAM" id="SSF102588">
    <property type="entry name" value="LmbE-like"/>
    <property type="match status" value="1"/>
</dbReference>
<dbReference type="EMBL" id="JAUSUR010000011">
    <property type="protein sequence ID" value="MDQ0363266.1"/>
    <property type="molecule type" value="Genomic_DNA"/>
</dbReference>
<sequence length="224" mass="25485">MSKYKRVVSVGAHPLDAELIGGPIMIRHQKHGAKCTMVHLTTGRLEDPNATEEEKQAYSKQIQDEIENAAKEMGCDSYPMNYISSEMPTTAQFIDILVDYFTKEGVDLVITHCRGTLHPRHYYSYETVTEAVKKMRLNGSNIDLLYGENCEDLVGFIPTKYIMMSDEEKDIWFKGLSQYEIFNGKVNDVPYIDYYNSIGIIRAIEAGTHGFAKAYMHAGLIYEE</sequence>
<protein>
    <submittedName>
        <fullName evidence="1">LmbE family N-acetylglucosaminyl deacetylase</fullName>
    </submittedName>
</protein>
<organism evidence="1 2">
    <name type="scientific">Breznakia pachnodae</name>
    <dbReference type="NCBI Taxonomy" id="265178"/>
    <lineage>
        <taxon>Bacteria</taxon>
        <taxon>Bacillati</taxon>
        <taxon>Bacillota</taxon>
        <taxon>Erysipelotrichia</taxon>
        <taxon>Erysipelotrichales</taxon>
        <taxon>Erysipelotrichaceae</taxon>
        <taxon>Breznakia</taxon>
    </lineage>
</organism>
<dbReference type="InterPro" id="IPR024078">
    <property type="entry name" value="LmbE-like_dom_sf"/>
</dbReference>
<reference evidence="1 2" key="1">
    <citation type="submission" date="2023-07" db="EMBL/GenBank/DDBJ databases">
        <title>Genomic Encyclopedia of Type Strains, Phase IV (KMG-IV): sequencing the most valuable type-strain genomes for metagenomic binning, comparative biology and taxonomic classification.</title>
        <authorList>
            <person name="Goeker M."/>
        </authorList>
    </citation>
    <scope>NUCLEOTIDE SEQUENCE [LARGE SCALE GENOMIC DNA]</scope>
    <source>
        <strain evidence="1 2">DSM 16784</strain>
    </source>
</reference>
<comment type="caution">
    <text evidence="1">The sequence shown here is derived from an EMBL/GenBank/DDBJ whole genome shotgun (WGS) entry which is preliminary data.</text>
</comment>
<dbReference type="InterPro" id="IPR003737">
    <property type="entry name" value="GlcNAc_PI_deacetylase-related"/>
</dbReference>
<dbReference type="Gene3D" id="3.40.50.10320">
    <property type="entry name" value="LmbE-like"/>
    <property type="match status" value="1"/>
</dbReference>